<sequence length="59" mass="6152">VLTSETPPIAAPNQSKTDHLASLVLGDTAHGEGKFSSASGVVAQFFNPVNGTPVKFQER</sequence>
<organism evidence="1">
    <name type="scientific">marine metagenome</name>
    <dbReference type="NCBI Taxonomy" id="408172"/>
    <lineage>
        <taxon>unclassified sequences</taxon>
        <taxon>metagenomes</taxon>
        <taxon>ecological metagenomes</taxon>
    </lineage>
</organism>
<dbReference type="AlphaFoldDB" id="A0A382YZU5"/>
<evidence type="ECO:0000313" key="1">
    <source>
        <dbReference type="EMBL" id="SVD88746.1"/>
    </source>
</evidence>
<dbReference type="EMBL" id="UINC01179851">
    <property type="protein sequence ID" value="SVD88746.1"/>
    <property type="molecule type" value="Genomic_DNA"/>
</dbReference>
<proteinExistence type="predicted"/>
<reference evidence="1" key="1">
    <citation type="submission" date="2018-05" db="EMBL/GenBank/DDBJ databases">
        <authorList>
            <person name="Lanie J.A."/>
            <person name="Ng W.-L."/>
            <person name="Kazmierczak K.M."/>
            <person name="Andrzejewski T.M."/>
            <person name="Davidsen T.M."/>
            <person name="Wayne K.J."/>
            <person name="Tettelin H."/>
            <person name="Glass J.I."/>
            <person name="Rusch D."/>
            <person name="Podicherti R."/>
            <person name="Tsui H.-C.T."/>
            <person name="Winkler M.E."/>
        </authorList>
    </citation>
    <scope>NUCLEOTIDE SEQUENCE</scope>
</reference>
<protein>
    <submittedName>
        <fullName evidence="1">Uncharacterized protein</fullName>
    </submittedName>
</protein>
<gene>
    <name evidence="1" type="ORF">METZ01_LOCUS441600</name>
</gene>
<name>A0A382YZU5_9ZZZZ</name>
<accession>A0A382YZU5</accession>
<feature type="non-terminal residue" evidence="1">
    <location>
        <position position="1"/>
    </location>
</feature>